<evidence type="ECO:0000313" key="13">
    <source>
        <dbReference type="EMBL" id="SDN68376.1"/>
    </source>
</evidence>
<organism evidence="13 14">
    <name type="scientific">Acetanaerobacterium elongatum</name>
    <dbReference type="NCBI Taxonomy" id="258515"/>
    <lineage>
        <taxon>Bacteria</taxon>
        <taxon>Bacillati</taxon>
        <taxon>Bacillota</taxon>
        <taxon>Clostridia</taxon>
        <taxon>Eubacteriales</taxon>
        <taxon>Oscillospiraceae</taxon>
        <taxon>Acetanaerobacterium</taxon>
    </lineage>
</organism>
<dbReference type="CDD" id="cd20070">
    <property type="entry name" value="5TM_YidC_Alb3"/>
    <property type="match status" value="1"/>
</dbReference>
<keyword evidence="5" id="KW-0653">Protein transport</keyword>
<evidence type="ECO:0000256" key="2">
    <source>
        <dbReference type="ARBA" id="ARBA00022448"/>
    </source>
</evidence>
<keyword evidence="3" id="KW-1003">Cell membrane</keyword>
<evidence type="ECO:0000313" key="14">
    <source>
        <dbReference type="Proteomes" id="UP000199182"/>
    </source>
</evidence>
<dbReference type="PANTHER" id="PTHR12428:SF65">
    <property type="entry name" value="CYTOCHROME C OXIDASE ASSEMBLY PROTEIN COX18, MITOCHONDRIAL"/>
    <property type="match status" value="1"/>
</dbReference>
<comment type="similarity">
    <text evidence="9">Belongs to the OXA1/ALB3/YidC family.</text>
</comment>
<comment type="subcellular location">
    <subcellularLocation>
        <location evidence="1">Cell membrane</location>
        <topology evidence="1">Multi-pass membrane protein</topology>
    </subcellularLocation>
    <subcellularLocation>
        <location evidence="9">Membrane</location>
        <topology evidence="9">Multi-pass membrane protein</topology>
    </subcellularLocation>
</comment>
<feature type="region of interest" description="Disordered" evidence="10">
    <location>
        <begin position="298"/>
        <end position="340"/>
    </location>
</feature>
<feature type="domain" description="Membrane insertase YidC/Oxa/ALB C-terminal" evidence="12">
    <location>
        <begin position="26"/>
        <end position="279"/>
    </location>
</feature>
<keyword evidence="14" id="KW-1185">Reference proteome</keyword>
<dbReference type="InterPro" id="IPR001708">
    <property type="entry name" value="YidC/ALB3/OXA1/COX18"/>
</dbReference>
<dbReference type="NCBIfam" id="TIGR03592">
    <property type="entry name" value="yidC_oxa1_cterm"/>
    <property type="match status" value="1"/>
</dbReference>
<accession>A0A1H0DEC8</accession>
<reference evidence="13 14" key="1">
    <citation type="submission" date="2016-10" db="EMBL/GenBank/DDBJ databases">
        <authorList>
            <person name="de Groot N.N."/>
        </authorList>
    </citation>
    <scope>NUCLEOTIDE SEQUENCE [LARGE SCALE GENOMIC DNA]</scope>
    <source>
        <strain evidence="13 14">CGMCC 1.5012</strain>
    </source>
</reference>
<name>A0A1H0DEC8_9FIRM</name>
<dbReference type="STRING" id="258515.SAMN05192585_12811"/>
<feature type="transmembrane region" description="Helical" evidence="11">
    <location>
        <begin position="239"/>
        <end position="255"/>
    </location>
</feature>
<evidence type="ECO:0000259" key="12">
    <source>
        <dbReference type="Pfam" id="PF02096"/>
    </source>
</evidence>
<evidence type="ECO:0000256" key="6">
    <source>
        <dbReference type="ARBA" id="ARBA00022989"/>
    </source>
</evidence>
<keyword evidence="2" id="KW-0813">Transport</keyword>
<dbReference type="GO" id="GO:0032977">
    <property type="term" value="F:membrane insertase activity"/>
    <property type="evidence" value="ECO:0007669"/>
    <property type="project" value="InterPro"/>
</dbReference>
<evidence type="ECO:0000256" key="3">
    <source>
        <dbReference type="ARBA" id="ARBA00022475"/>
    </source>
</evidence>
<dbReference type="OrthoDB" id="9780552at2"/>
<dbReference type="AlphaFoldDB" id="A0A1H0DEC8"/>
<dbReference type="RefSeq" id="WP_092641648.1">
    <property type="nucleotide sequence ID" value="NZ_FNID01000028.1"/>
</dbReference>
<evidence type="ECO:0000256" key="9">
    <source>
        <dbReference type="RuleBase" id="RU003945"/>
    </source>
</evidence>
<keyword evidence="7 11" id="KW-0472">Membrane</keyword>
<evidence type="ECO:0000256" key="4">
    <source>
        <dbReference type="ARBA" id="ARBA00022692"/>
    </source>
</evidence>
<evidence type="ECO:0000256" key="5">
    <source>
        <dbReference type="ARBA" id="ARBA00022927"/>
    </source>
</evidence>
<dbReference type="Pfam" id="PF02096">
    <property type="entry name" value="60KD_IMP"/>
    <property type="match status" value="1"/>
</dbReference>
<keyword evidence="8" id="KW-0143">Chaperone</keyword>
<dbReference type="GO" id="GO:0051205">
    <property type="term" value="P:protein insertion into membrane"/>
    <property type="evidence" value="ECO:0007669"/>
    <property type="project" value="TreeGrafter"/>
</dbReference>
<feature type="transmembrane region" description="Helical" evidence="11">
    <location>
        <begin position="12"/>
        <end position="37"/>
    </location>
</feature>
<dbReference type="InterPro" id="IPR047196">
    <property type="entry name" value="YidC_ALB_C"/>
</dbReference>
<dbReference type="GO" id="GO:0015031">
    <property type="term" value="P:protein transport"/>
    <property type="evidence" value="ECO:0007669"/>
    <property type="project" value="UniProtKB-KW"/>
</dbReference>
<dbReference type="Proteomes" id="UP000199182">
    <property type="component" value="Unassembled WGS sequence"/>
</dbReference>
<keyword evidence="4 9" id="KW-0812">Transmembrane</keyword>
<dbReference type="PANTHER" id="PTHR12428">
    <property type="entry name" value="OXA1"/>
    <property type="match status" value="1"/>
</dbReference>
<evidence type="ECO:0000256" key="11">
    <source>
        <dbReference type="SAM" id="Phobius"/>
    </source>
</evidence>
<proteinExistence type="inferred from homology"/>
<evidence type="ECO:0000256" key="10">
    <source>
        <dbReference type="SAM" id="MobiDB-lite"/>
    </source>
</evidence>
<feature type="compositionally biased region" description="Low complexity" evidence="10">
    <location>
        <begin position="325"/>
        <end position="336"/>
    </location>
</feature>
<dbReference type="GO" id="GO:0005886">
    <property type="term" value="C:plasma membrane"/>
    <property type="evidence" value="ECO:0007669"/>
    <property type="project" value="UniProtKB-SubCell"/>
</dbReference>
<gene>
    <name evidence="13" type="ORF">SAMN05192585_12811</name>
</gene>
<evidence type="ECO:0000256" key="7">
    <source>
        <dbReference type="ARBA" id="ARBA00023136"/>
    </source>
</evidence>
<keyword evidence="6 11" id="KW-1133">Transmembrane helix</keyword>
<dbReference type="InterPro" id="IPR028055">
    <property type="entry name" value="YidC/Oxa/ALB_C"/>
</dbReference>
<protein>
    <submittedName>
        <fullName evidence="13">YidC/Oxa1 family membrane protein insertase</fullName>
    </submittedName>
</protein>
<evidence type="ECO:0000256" key="8">
    <source>
        <dbReference type="ARBA" id="ARBA00023186"/>
    </source>
</evidence>
<feature type="transmembrane region" description="Helical" evidence="11">
    <location>
        <begin position="198"/>
        <end position="218"/>
    </location>
</feature>
<sequence>MNFIYEIFGYPLGWIMWLCYNVIPYYGFALILFTILIRGAMFPLSIKQKRATAKMAIFQPKIAEIQKKYATDKQKQQEATMKLYEEEGYNPMGSCLPSLVQFAILFGLIDVIYKPMTHLLRFPADIITKISDIAKGHSINVSQLSWQINSVGDFVKNPSAYSGIGEPYLQQLSSLNMHFMGMDFTQTPKLALTVDGSFNWLILLPIASGVAALVQGIYTMRANKLPGQENNPAGNSMKIMMYIMPIFSVFIAFSFPAGLSFYWTLSSLLMLLQEFILNKVYNPAKILEKLQAEQEAKKALRKEMKKNSSGMQGARRLPETSNDTAAAEPEPINEAALTQKELDRKRLAEARKRNAERYGDQYVEVKDEDLK</sequence>
<evidence type="ECO:0000256" key="1">
    <source>
        <dbReference type="ARBA" id="ARBA00004651"/>
    </source>
</evidence>
<dbReference type="EMBL" id="FNID01000028">
    <property type="protein sequence ID" value="SDN68376.1"/>
    <property type="molecule type" value="Genomic_DNA"/>
</dbReference>